<keyword evidence="2" id="KW-1133">Transmembrane helix</keyword>
<feature type="transmembrane region" description="Helical" evidence="2">
    <location>
        <begin position="223"/>
        <end position="243"/>
    </location>
</feature>
<keyword evidence="4" id="KW-1185">Reference proteome</keyword>
<feature type="compositionally biased region" description="Acidic residues" evidence="1">
    <location>
        <begin position="146"/>
        <end position="158"/>
    </location>
</feature>
<dbReference type="AlphaFoldDB" id="A0A9P5PFB3"/>
<sequence length="337" mass="37650">MGDQQLQLVAQTNKALPDEYAIPALRSGHRMDFSDDQYHFILPLLYISKNGSAQLSYMYEHDNGKIQYIPVNYSINSPASRLKLFTTIFNIVDREPITEIGSLKEPNTALHQVLRKQFAELSNSVKTVTFAGGSSSEVAGTHVEEDNGMEVDEGMEEDTEKKNIEDDEDGDESYDPKQKPKRGTKRRSGGEDESVLIHTKTLTAEDTASAAAFHPSPSALQNIILVVGFFVYCCCILVVVAIVELERSHGTRVLSLPWPPTIHNEGEKILEKHSKNLSQQIFDVHGPQFAAEENAVQSPLIMIWDLSKQDKRIPLRLAKVQPSNRPHKSSREESLAP</sequence>
<comment type="caution">
    <text evidence="3">The sequence shown here is derived from an EMBL/GenBank/DDBJ whole genome shotgun (WGS) entry which is preliminary data.</text>
</comment>
<evidence type="ECO:0000313" key="3">
    <source>
        <dbReference type="EMBL" id="KAF9062813.1"/>
    </source>
</evidence>
<organism evidence="3 4">
    <name type="scientific">Rhodocollybia butyracea</name>
    <dbReference type="NCBI Taxonomy" id="206335"/>
    <lineage>
        <taxon>Eukaryota</taxon>
        <taxon>Fungi</taxon>
        <taxon>Dikarya</taxon>
        <taxon>Basidiomycota</taxon>
        <taxon>Agaricomycotina</taxon>
        <taxon>Agaricomycetes</taxon>
        <taxon>Agaricomycetidae</taxon>
        <taxon>Agaricales</taxon>
        <taxon>Marasmiineae</taxon>
        <taxon>Omphalotaceae</taxon>
        <taxon>Rhodocollybia</taxon>
    </lineage>
</organism>
<dbReference type="EMBL" id="JADNRY010000161">
    <property type="protein sequence ID" value="KAF9062813.1"/>
    <property type="molecule type" value="Genomic_DNA"/>
</dbReference>
<reference evidence="3" key="1">
    <citation type="submission" date="2020-11" db="EMBL/GenBank/DDBJ databases">
        <authorList>
            <consortium name="DOE Joint Genome Institute"/>
            <person name="Ahrendt S."/>
            <person name="Riley R."/>
            <person name="Andreopoulos W."/>
            <person name="Labutti K."/>
            <person name="Pangilinan J."/>
            <person name="Ruiz-Duenas F.J."/>
            <person name="Barrasa J.M."/>
            <person name="Sanchez-Garcia M."/>
            <person name="Camarero S."/>
            <person name="Miyauchi S."/>
            <person name="Serrano A."/>
            <person name="Linde D."/>
            <person name="Babiker R."/>
            <person name="Drula E."/>
            <person name="Ayuso-Fernandez I."/>
            <person name="Pacheco R."/>
            <person name="Padilla G."/>
            <person name="Ferreira P."/>
            <person name="Barriuso J."/>
            <person name="Kellner H."/>
            <person name="Castanera R."/>
            <person name="Alfaro M."/>
            <person name="Ramirez L."/>
            <person name="Pisabarro A.G."/>
            <person name="Kuo A."/>
            <person name="Tritt A."/>
            <person name="Lipzen A."/>
            <person name="He G."/>
            <person name="Yan M."/>
            <person name="Ng V."/>
            <person name="Cullen D."/>
            <person name="Martin F."/>
            <person name="Rosso M.-N."/>
            <person name="Henrissat B."/>
            <person name="Hibbett D."/>
            <person name="Martinez A.T."/>
            <person name="Grigoriev I.V."/>
        </authorList>
    </citation>
    <scope>NUCLEOTIDE SEQUENCE</scope>
    <source>
        <strain evidence="3">AH 40177</strain>
    </source>
</reference>
<proteinExistence type="predicted"/>
<evidence type="ECO:0000313" key="4">
    <source>
        <dbReference type="Proteomes" id="UP000772434"/>
    </source>
</evidence>
<feature type="region of interest" description="Disordered" evidence="1">
    <location>
        <begin position="136"/>
        <end position="196"/>
    </location>
</feature>
<accession>A0A9P5PFB3</accession>
<name>A0A9P5PFB3_9AGAR</name>
<keyword evidence="2" id="KW-0812">Transmembrane</keyword>
<dbReference type="Proteomes" id="UP000772434">
    <property type="component" value="Unassembled WGS sequence"/>
</dbReference>
<gene>
    <name evidence="3" type="ORF">BDP27DRAFT_1368524</name>
</gene>
<feature type="region of interest" description="Disordered" evidence="1">
    <location>
        <begin position="318"/>
        <end position="337"/>
    </location>
</feature>
<protein>
    <submittedName>
        <fullName evidence="3">Uncharacterized protein</fullName>
    </submittedName>
</protein>
<evidence type="ECO:0000256" key="2">
    <source>
        <dbReference type="SAM" id="Phobius"/>
    </source>
</evidence>
<evidence type="ECO:0000256" key="1">
    <source>
        <dbReference type="SAM" id="MobiDB-lite"/>
    </source>
</evidence>
<keyword evidence="2" id="KW-0472">Membrane</keyword>